<evidence type="ECO:0008006" key="3">
    <source>
        <dbReference type="Google" id="ProtNLM"/>
    </source>
</evidence>
<reference evidence="2" key="1">
    <citation type="submission" date="2021-01" db="EMBL/GenBank/DDBJ databases">
        <authorList>
            <person name="Corre E."/>
            <person name="Pelletier E."/>
            <person name="Niang G."/>
            <person name="Scheremetjew M."/>
            <person name="Finn R."/>
            <person name="Kale V."/>
            <person name="Holt S."/>
            <person name="Cochrane G."/>
            <person name="Meng A."/>
            <person name="Brown T."/>
            <person name="Cohen L."/>
        </authorList>
    </citation>
    <scope>NUCLEOTIDE SEQUENCE</scope>
    <source>
        <strain evidence="2">CCMP219</strain>
    </source>
</reference>
<feature type="region of interest" description="Disordered" evidence="1">
    <location>
        <begin position="21"/>
        <end position="45"/>
    </location>
</feature>
<feature type="region of interest" description="Disordered" evidence="1">
    <location>
        <begin position="99"/>
        <end position="127"/>
    </location>
</feature>
<feature type="compositionally biased region" description="Low complexity" evidence="1">
    <location>
        <begin position="28"/>
        <end position="41"/>
    </location>
</feature>
<gene>
    <name evidence="2" type="ORF">CEUR00632_LOCUS9773</name>
</gene>
<dbReference type="AlphaFoldDB" id="A0A7R9VAH0"/>
<sequence>MSADPEIAFFLAQQERKRWTASQAAVQAATPPTETPDAAMTSAPENVTTIESVLAEILARQRHAENQEALARHRAAEERAALMAELADMRERLSMAMASPPRYPAASPQQQASPVSYQLPPAPAEQGVPPMKQAPPPGYQYQAPPPYYPQYVPSPAVVPVDVKQFTLTSDPVAWLDQAELAATAARAQTGQPWDPNSSYLTDIVANKILPSKVKWYRSLVTQYGSLGWNFFREQFLKEHLKVLPEWQNDHDLRHLVETTPGSKTSVAAYTDKFRSFVSHRDDAQTSPDVKKMYVFGLPVKKIQVDLLNALYKNKPDGATLDSLMSAANVSTFIHSSVKVFQDKTAAPKGLSDPMELGAAAMQSQQRGQPPAQKTQWRQQSDRPKTNFDLSGVPEVLRKQRKAAGQCLACGSKEHFLRDCKEAKPKKQGKE</sequence>
<evidence type="ECO:0000313" key="2">
    <source>
        <dbReference type="EMBL" id="CAD8289734.1"/>
    </source>
</evidence>
<accession>A0A7R9VAH0</accession>
<proteinExistence type="predicted"/>
<organism evidence="2">
    <name type="scientific">Chlamydomonas euryale</name>
    <dbReference type="NCBI Taxonomy" id="1486919"/>
    <lineage>
        <taxon>Eukaryota</taxon>
        <taxon>Viridiplantae</taxon>
        <taxon>Chlorophyta</taxon>
        <taxon>core chlorophytes</taxon>
        <taxon>Chlorophyceae</taxon>
        <taxon>CS clade</taxon>
        <taxon>Chlamydomonadales</taxon>
        <taxon>Chlamydomonadaceae</taxon>
        <taxon>Chlamydomonas</taxon>
    </lineage>
</organism>
<dbReference type="EMBL" id="HBEC01021081">
    <property type="protein sequence ID" value="CAD8289734.1"/>
    <property type="molecule type" value="Transcribed_RNA"/>
</dbReference>
<feature type="region of interest" description="Disordered" evidence="1">
    <location>
        <begin position="359"/>
        <end position="392"/>
    </location>
</feature>
<protein>
    <recommendedName>
        <fullName evidence="3">CCHC-type domain-containing protein</fullName>
    </recommendedName>
</protein>
<name>A0A7R9VAH0_9CHLO</name>
<feature type="compositionally biased region" description="Polar residues" evidence="1">
    <location>
        <begin position="107"/>
        <end position="116"/>
    </location>
</feature>
<evidence type="ECO:0000256" key="1">
    <source>
        <dbReference type="SAM" id="MobiDB-lite"/>
    </source>
</evidence>
<feature type="compositionally biased region" description="Polar residues" evidence="1">
    <location>
        <begin position="361"/>
        <end position="378"/>
    </location>
</feature>